<feature type="transmembrane region" description="Helical" evidence="5">
    <location>
        <begin position="51"/>
        <end position="71"/>
    </location>
</feature>
<accession>A0A816E0C3</accession>
<proteinExistence type="predicted"/>
<protein>
    <recommendedName>
        <fullName evidence="6">G-protein coupled receptors family 1 profile domain-containing protein</fullName>
    </recommendedName>
</protein>
<feature type="transmembrane region" description="Helical" evidence="5">
    <location>
        <begin position="172"/>
        <end position="195"/>
    </location>
</feature>
<comment type="subcellular location">
    <subcellularLocation>
        <location evidence="1">Membrane</location>
    </subcellularLocation>
</comment>
<dbReference type="Proteomes" id="UP000663828">
    <property type="component" value="Unassembled WGS sequence"/>
</dbReference>
<feature type="transmembrane region" description="Helical" evidence="5">
    <location>
        <begin position="224"/>
        <end position="251"/>
    </location>
</feature>
<name>A0A816E0C3_ADIRI</name>
<evidence type="ECO:0000256" key="3">
    <source>
        <dbReference type="ARBA" id="ARBA00022989"/>
    </source>
</evidence>
<evidence type="ECO:0000313" key="7">
    <source>
        <dbReference type="EMBL" id="CAF1643688.1"/>
    </source>
</evidence>
<keyword evidence="2 5" id="KW-0812">Transmembrane</keyword>
<keyword evidence="4 5" id="KW-0472">Membrane</keyword>
<evidence type="ECO:0000256" key="1">
    <source>
        <dbReference type="ARBA" id="ARBA00004370"/>
    </source>
</evidence>
<evidence type="ECO:0000259" key="6">
    <source>
        <dbReference type="PROSITE" id="PS50262"/>
    </source>
</evidence>
<sequence>MSSIEDVLNIIQMIFSRYLLPICLFFGIFGNIFNIFIFLAKKFRSNSCSIYFLGTSFTNLFIILFGIIPSISSSYITDPSLYLTWACKLKLYGLHSLLMISRTYVTLACLDQYFFSSIKPYLRRLSNTKFALKMLFIVPICWLIIPIHMLIFMNVQIPYVKCGTSGVYSLVYAIYSFLCSSTPLILMIIFSLLAFSNIRQINHRIVPAMNVTNHIHMKNYDRQIILMLIFTVWIYFISNVLHPTNTLYMYLTTVSKGQPPKSSSRIAIEGFVTYLTWGFFIYINSCSTFYINICVSKIYRMRFVYLLKTTFNYLKNGQIIPEPNTTNHLGISTAMKIIRPN</sequence>
<gene>
    <name evidence="7" type="ORF">XAT740_LOCUS53761</name>
</gene>
<evidence type="ECO:0000256" key="2">
    <source>
        <dbReference type="ARBA" id="ARBA00022692"/>
    </source>
</evidence>
<dbReference type="PROSITE" id="PS50262">
    <property type="entry name" value="G_PROTEIN_RECEP_F1_2"/>
    <property type="match status" value="1"/>
</dbReference>
<dbReference type="Gene3D" id="1.20.1070.10">
    <property type="entry name" value="Rhodopsin 7-helix transmembrane proteins"/>
    <property type="match status" value="1"/>
</dbReference>
<dbReference type="EMBL" id="CAJNOR010009345">
    <property type="protein sequence ID" value="CAF1643688.1"/>
    <property type="molecule type" value="Genomic_DNA"/>
</dbReference>
<dbReference type="InterPro" id="IPR017452">
    <property type="entry name" value="GPCR_Rhodpsn_7TM"/>
</dbReference>
<evidence type="ECO:0000313" key="8">
    <source>
        <dbReference type="Proteomes" id="UP000663828"/>
    </source>
</evidence>
<comment type="caution">
    <text evidence="7">The sequence shown here is derived from an EMBL/GenBank/DDBJ whole genome shotgun (WGS) entry which is preliminary data.</text>
</comment>
<feature type="transmembrane region" description="Helical" evidence="5">
    <location>
        <begin position="271"/>
        <end position="293"/>
    </location>
</feature>
<feature type="transmembrane region" description="Helical" evidence="5">
    <location>
        <begin position="18"/>
        <end position="39"/>
    </location>
</feature>
<dbReference type="GO" id="GO:0016020">
    <property type="term" value="C:membrane"/>
    <property type="evidence" value="ECO:0007669"/>
    <property type="project" value="UniProtKB-SubCell"/>
</dbReference>
<evidence type="ECO:0000256" key="5">
    <source>
        <dbReference type="SAM" id="Phobius"/>
    </source>
</evidence>
<feature type="transmembrane region" description="Helical" evidence="5">
    <location>
        <begin position="91"/>
        <end position="110"/>
    </location>
</feature>
<keyword evidence="3 5" id="KW-1133">Transmembrane helix</keyword>
<organism evidence="7 8">
    <name type="scientific">Adineta ricciae</name>
    <name type="common">Rotifer</name>
    <dbReference type="NCBI Taxonomy" id="249248"/>
    <lineage>
        <taxon>Eukaryota</taxon>
        <taxon>Metazoa</taxon>
        <taxon>Spiralia</taxon>
        <taxon>Gnathifera</taxon>
        <taxon>Rotifera</taxon>
        <taxon>Eurotatoria</taxon>
        <taxon>Bdelloidea</taxon>
        <taxon>Adinetida</taxon>
        <taxon>Adinetidae</taxon>
        <taxon>Adineta</taxon>
    </lineage>
</organism>
<reference evidence="7" key="1">
    <citation type="submission" date="2021-02" db="EMBL/GenBank/DDBJ databases">
        <authorList>
            <person name="Nowell W R."/>
        </authorList>
    </citation>
    <scope>NUCLEOTIDE SEQUENCE</scope>
</reference>
<dbReference type="AlphaFoldDB" id="A0A816E0C3"/>
<feature type="domain" description="G-protein coupled receptors family 1 profile" evidence="6">
    <location>
        <begin position="30"/>
        <end position="292"/>
    </location>
</feature>
<feature type="transmembrane region" description="Helical" evidence="5">
    <location>
        <begin position="130"/>
        <end position="152"/>
    </location>
</feature>
<evidence type="ECO:0000256" key="4">
    <source>
        <dbReference type="ARBA" id="ARBA00023136"/>
    </source>
</evidence>
<keyword evidence="8" id="KW-1185">Reference proteome</keyword>
<dbReference type="SUPFAM" id="SSF81321">
    <property type="entry name" value="Family A G protein-coupled receptor-like"/>
    <property type="match status" value="1"/>
</dbReference>